<name>A0ABW2A2Y8_9GAMM</name>
<dbReference type="RefSeq" id="WP_379910309.1">
    <property type="nucleotide sequence ID" value="NZ_JBHSWE010000001.1"/>
</dbReference>
<evidence type="ECO:0000259" key="2">
    <source>
        <dbReference type="Pfam" id="PF18862"/>
    </source>
</evidence>
<sequence>MNPLSLPEQHGIFWLPDHEENEVPGRLYCNTSGQLELEVAGSLTGETVDMDSTKIKRILGITQRGKPITLDNCFFRNRNISFPGIGVSKIRINQMYIGAHFDKDEPIEFEKISFHSTALDEWMKCNPINVAIKNGENKSIHINYSFSASPKWQLKNGGELTLDFECLMPQGWGGREVKIAQKTWISINYNKLLPVNDALSYIWRFIDFASFSCDKNLYIESIRAYRSDITEPYKESTRMAPIEIFLNLSPNDDIDFSELSEPFILLKFDDISDNFGHIISSWLTNYEKYDSTFNLYFATKSAKGLYLDNRFLMLAQAVESLHRRMSPDSTYTTEEYDELSKSLLNSVPEKYREWVEARLRYGNELNLRSRIKSLFNDYKSIFGGSKKIKSNIDKIVNTRNYLTHYDNSLKRRSASGDDLYKLCLVLEILLQIHFCKLLEFDNKKIQEIFNKSQSIIKKKSRILQ</sequence>
<dbReference type="EMBL" id="JBHSWE010000001">
    <property type="protein sequence ID" value="MFC6671821.1"/>
    <property type="molecule type" value="Genomic_DNA"/>
</dbReference>
<accession>A0ABW2A2Y8</accession>
<dbReference type="InterPro" id="IPR041223">
    <property type="entry name" value="ApeA_NTD"/>
</dbReference>
<protein>
    <submittedName>
        <fullName evidence="3">HEPN domain-containing protein</fullName>
    </submittedName>
</protein>
<gene>
    <name evidence="3" type="ORF">ACFQDL_18450</name>
</gene>
<proteinExistence type="predicted"/>
<dbReference type="Proteomes" id="UP001596422">
    <property type="component" value="Unassembled WGS sequence"/>
</dbReference>
<dbReference type="Pfam" id="PF18862">
    <property type="entry name" value="ApeA_NTD1"/>
    <property type="match status" value="1"/>
</dbReference>
<feature type="domain" description="Apea-like HEPN" evidence="1">
    <location>
        <begin position="312"/>
        <end position="443"/>
    </location>
</feature>
<reference evidence="4" key="1">
    <citation type="journal article" date="2019" name="Int. J. Syst. Evol. Microbiol.">
        <title>The Global Catalogue of Microorganisms (GCM) 10K type strain sequencing project: providing services to taxonomists for standard genome sequencing and annotation.</title>
        <authorList>
            <consortium name="The Broad Institute Genomics Platform"/>
            <consortium name="The Broad Institute Genome Sequencing Center for Infectious Disease"/>
            <person name="Wu L."/>
            <person name="Ma J."/>
        </authorList>
    </citation>
    <scope>NUCLEOTIDE SEQUENCE [LARGE SCALE GENOMIC DNA]</scope>
    <source>
        <strain evidence="4">NBRC 111756</strain>
    </source>
</reference>
<organism evidence="3 4">
    <name type="scientific">Marinobacterium aestuariivivens</name>
    <dbReference type="NCBI Taxonomy" id="1698799"/>
    <lineage>
        <taxon>Bacteria</taxon>
        <taxon>Pseudomonadati</taxon>
        <taxon>Pseudomonadota</taxon>
        <taxon>Gammaproteobacteria</taxon>
        <taxon>Oceanospirillales</taxon>
        <taxon>Oceanospirillaceae</taxon>
        <taxon>Marinobacterium</taxon>
    </lineage>
</organism>
<comment type="caution">
    <text evidence="3">The sequence shown here is derived from an EMBL/GenBank/DDBJ whole genome shotgun (WGS) entry which is preliminary data.</text>
</comment>
<evidence type="ECO:0000259" key="1">
    <source>
        <dbReference type="Pfam" id="PF18739"/>
    </source>
</evidence>
<keyword evidence="4" id="KW-1185">Reference proteome</keyword>
<dbReference type="InterPro" id="IPR041229">
    <property type="entry name" value="HEPN_Apea"/>
</dbReference>
<evidence type="ECO:0000313" key="4">
    <source>
        <dbReference type="Proteomes" id="UP001596422"/>
    </source>
</evidence>
<feature type="domain" description="ApeA N-terminal" evidence="2">
    <location>
        <begin position="10"/>
        <end position="282"/>
    </location>
</feature>
<dbReference type="Pfam" id="PF18739">
    <property type="entry name" value="HEPN_Apea"/>
    <property type="match status" value="1"/>
</dbReference>
<evidence type="ECO:0000313" key="3">
    <source>
        <dbReference type="EMBL" id="MFC6671821.1"/>
    </source>
</evidence>